<dbReference type="EMBL" id="JACRTD010000021">
    <property type="protein sequence ID" value="MBC8586594.1"/>
    <property type="molecule type" value="Genomic_DNA"/>
</dbReference>
<name>A0A926EUA0_9FIRM</name>
<protein>
    <submittedName>
        <fullName evidence="1">Uncharacterized protein</fullName>
    </submittedName>
</protein>
<accession>A0A926EUA0</accession>
<reference evidence="1" key="1">
    <citation type="submission" date="2020-08" db="EMBL/GenBank/DDBJ databases">
        <title>Genome public.</title>
        <authorList>
            <person name="Liu C."/>
            <person name="Sun Q."/>
        </authorList>
    </citation>
    <scope>NUCLEOTIDE SEQUENCE</scope>
    <source>
        <strain evidence="1">NSJ-64</strain>
    </source>
</reference>
<organism evidence="1 2">
    <name type="scientific">Youxingia wuxianensis</name>
    <dbReference type="NCBI Taxonomy" id="2763678"/>
    <lineage>
        <taxon>Bacteria</taxon>
        <taxon>Bacillati</taxon>
        <taxon>Bacillota</taxon>
        <taxon>Clostridia</taxon>
        <taxon>Eubacteriales</taxon>
        <taxon>Oscillospiraceae</taxon>
        <taxon>Youxingia</taxon>
    </lineage>
</organism>
<gene>
    <name evidence="1" type="ORF">H8705_13525</name>
</gene>
<dbReference type="RefSeq" id="WP_262396304.1">
    <property type="nucleotide sequence ID" value="NZ_JACRTD010000021.1"/>
</dbReference>
<evidence type="ECO:0000313" key="2">
    <source>
        <dbReference type="Proteomes" id="UP000623678"/>
    </source>
</evidence>
<keyword evidence="2" id="KW-1185">Reference proteome</keyword>
<evidence type="ECO:0000313" key="1">
    <source>
        <dbReference type="EMBL" id="MBC8586594.1"/>
    </source>
</evidence>
<sequence length="152" mass="18116">MSICTFIASDFPLTEVSPVQDYPFEINLDNGTIYDGGADDNYFLHFFQDVQNYTNKKNGVCLEWNYFTEGRAKQIIEYMKNALQNTTSIELWHVWLMDYYEFEDRPVIHRQTVSIDELTTKHIKEIDDAEIWNTPDKMYPNRPSFYCLEIKR</sequence>
<comment type="caution">
    <text evidence="1">The sequence shown here is derived from an EMBL/GenBank/DDBJ whole genome shotgun (WGS) entry which is preliminary data.</text>
</comment>
<dbReference type="AlphaFoldDB" id="A0A926EUA0"/>
<dbReference type="Proteomes" id="UP000623678">
    <property type="component" value="Unassembled WGS sequence"/>
</dbReference>
<proteinExistence type="predicted"/>